<proteinExistence type="predicted"/>
<organism evidence="2 3">
    <name type="scientific">Hydnum rufescens UP504</name>
    <dbReference type="NCBI Taxonomy" id="1448309"/>
    <lineage>
        <taxon>Eukaryota</taxon>
        <taxon>Fungi</taxon>
        <taxon>Dikarya</taxon>
        <taxon>Basidiomycota</taxon>
        <taxon>Agaricomycotina</taxon>
        <taxon>Agaricomycetes</taxon>
        <taxon>Cantharellales</taxon>
        <taxon>Hydnaceae</taxon>
        <taxon>Hydnum</taxon>
    </lineage>
</organism>
<dbReference type="Proteomes" id="UP000886523">
    <property type="component" value="Unassembled WGS sequence"/>
</dbReference>
<feature type="region of interest" description="Disordered" evidence="1">
    <location>
        <begin position="126"/>
        <end position="161"/>
    </location>
</feature>
<gene>
    <name evidence="2" type="ORF">BS47DRAFT_123377</name>
</gene>
<evidence type="ECO:0000313" key="2">
    <source>
        <dbReference type="EMBL" id="KAF9519053.1"/>
    </source>
</evidence>
<reference evidence="2" key="1">
    <citation type="journal article" date="2020" name="Nat. Commun.">
        <title>Large-scale genome sequencing of mycorrhizal fungi provides insights into the early evolution of symbiotic traits.</title>
        <authorList>
            <person name="Miyauchi S."/>
            <person name="Kiss E."/>
            <person name="Kuo A."/>
            <person name="Drula E."/>
            <person name="Kohler A."/>
            <person name="Sanchez-Garcia M."/>
            <person name="Morin E."/>
            <person name="Andreopoulos B."/>
            <person name="Barry K.W."/>
            <person name="Bonito G."/>
            <person name="Buee M."/>
            <person name="Carver A."/>
            <person name="Chen C."/>
            <person name="Cichocki N."/>
            <person name="Clum A."/>
            <person name="Culley D."/>
            <person name="Crous P.W."/>
            <person name="Fauchery L."/>
            <person name="Girlanda M."/>
            <person name="Hayes R.D."/>
            <person name="Keri Z."/>
            <person name="LaButti K."/>
            <person name="Lipzen A."/>
            <person name="Lombard V."/>
            <person name="Magnuson J."/>
            <person name="Maillard F."/>
            <person name="Murat C."/>
            <person name="Nolan M."/>
            <person name="Ohm R.A."/>
            <person name="Pangilinan J."/>
            <person name="Pereira M.F."/>
            <person name="Perotto S."/>
            <person name="Peter M."/>
            <person name="Pfister S."/>
            <person name="Riley R."/>
            <person name="Sitrit Y."/>
            <person name="Stielow J.B."/>
            <person name="Szollosi G."/>
            <person name="Zifcakova L."/>
            <person name="Stursova M."/>
            <person name="Spatafora J.W."/>
            <person name="Tedersoo L."/>
            <person name="Vaario L.M."/>
            <person name="Yamada A."/>
            <person name="Yan M."/>
            <person name="Wang P."/>
            <person name="Xu J."/>
            <person name="Bruns T."/>
            <person name="Baldrian P."/>
            <person name="Vilgalys R."/>
            <person name="Dunand C."/>
            <person name="Henrissat B."/>
            <person name="Grigoriev I.V."/>
            <person name="Hibbett D."/>
            <person name="Nagy L.G."/>
            <person name="Martin F.M."/>
        </authorList>
    </citation>
    <scope>NUCLEOTIDE SEQUENCE</scope>
    <source>
        <strain evidence="2">UP504</strain>
    </source>
</reference>
<feature type="compositionally biased region" description="Polar residues" evidence="1">
    <location>
        <begin position="135"/>
        <end position="154"/>
    </location>
</feature>
<sequence length="161" mass="17586">METMTATMRINGPKLGRLLFTVPCHSTGIQPPHSSLQYTSISHLVAESVPLISFSTIYFHSDFHLLATRSQPQIRCPHDLTTTDYVRLIIQAIVRTTIPATQRFSQGRILRIPELGALAIGMTTTCTMPPDEGTGTVQRSTGANSPSDITSTYSALKDQPS</sequence>
<evidence type="ECO:0000256" key="1">
    <source>
        <dbReference type="SAM" id="MobiDB-lite"/>
    </source>
</evidence>
<keyword evidence="3" id="KW-1185">Reference proteome</keyword>
<dbReference type="AlphaFoldDB" id="A0A9P6E1C9"/>
<accession>A0A9P6E1C9</accession>
<dbReference type="EMBL" id="MU128920">
    <property type="protein sequence ID" value="KAF9519053.1"/>
    <property type="molecule type" value="Genomic_DNA"/>
</dbReference>
<comment type="caution">
    <text evidence="2">The sequence shown here is derived from an EMBL/GenBank/DDBJ whole genome shotgun (WGS) entry which is preliminary data.</text>
</comment>
<evidence type="ECO:0000313" key="3">
    <source>
        <dbReference type="Proteomes" id="UP000886523"/>
    </source>
</evidence>
<protein>
    <submittedName>
        <fullName evidence="2">Uncharacterized protein</fullName>
    </submittedName>
</protein>
<name>A0A9P6E1C9_9AGAM</name>